<keyword evidence="3" id="KW-1185">Reference proteome</keyword>
<evidence type="ECO:0000256" key="1">
    <source>
        <dbReference type="SAM" id="MobiDB-lite"/>
    </source>
</evidence>
<dbReference type="EMBL" id="JAHYIQ010000016">
    <property type="protein sequence ID" value="KAK1125517.1"/>
    <property type="molecule type" value="Genomic_DNA"/>
</dbReference>
<feature type="region of interest" description="Disordered" evidence="1">
    <location>
        <begin position="26"/>
        <end position="64"/>
    </location>
</feature>
<dbReference type="AlphaFoldDB" id="A0AA40KM53"/>
<dbReference type="Proteomes" id="UP001177670">
    <property type="component" value="Unassembled WGS sequence"/>
</dbReference>
<evidence type="ECO:0000313" key="3">
    <source>
        <dbReference type="Proteomes" id="UP001177670"/>
    </source>
</evidence>
<name>A0AA40KM53_9HYME</name>
<proteinExistence type="predicted"/>
<feature type="compositionally biased region" description="Low complexity" evidence="1">
    <location>
        <begin position="36"/>
        <end position="60"/>
    </location>
</feature>
<reference evidence="2" key="1">
    <citation type="submission" date="2021-10" db="EMBL/GenBank/DDBJ databases">
        <title>Melipona bicolor Genome sequencing and assembly.</title>
        <authorList>
            <person name="Araujo N.S."/>
            <person name="Arias M.C."/>
        </authorList>
    </citation>
    <scope>NUCLEOTIDE SEQUENCE</scope>
    <source>
        <strain evidence="2">USP_2M_L1-L4_2017</strain>
        <tissue evidence="2">Whole body</tissue>
    </source>
</reference>
<accession>A0AA40KM53</accession>
<protein>
    <submittedName>
        <fullName evidence="2">Uncharacterized protein</fullName>
    </submittedName>
</protein>
<evidence type="ECO:0000313" key="2">
    <source>
        <dbReference type="EMBL" id="KAK1125517.1"/>
    </source>
</evidence>
<gene>
    <name evidence="2" type="ORF">K0M31_005876</name>
</gene>
<sequence>MSFFNSLQQYVSDSVANLTLSPKRFSFSREDSTTNATGRSGSTGSVTGTTNTNSTAQQSTPHGYPKVSETFIKLLLTV</sequence>
<comment type="caution">
    <text evidence="2">The sequence shown here is derived from an EMBL/GenBank/DDBJ whole genome shotgun (WGS) entry which is preliminary data.</text>
</comment>
<organism evidence="2 3">
    <name type="scientific">Melipona bicolor</name>
    <dbReference type="NCBI Taxonomy" id="60889"/>
    <lineage>
        <taxon>Eukaryota</taxon>
        <taxon>Metazoa</taxon>
        <taxon>Ecdysozoa</taxon>
        <taxon>Arthropoda</taxon>
        <taxon>Hexapoda</taxon>
        <taxon>Insecta</taxon>
        <taxon>Pterygota</taxon>
        <taxon>Neoptera</taxon>
        <taxon>Endopterygota</taxon>
        <taxon>Hymenoptera</taxon>
        <taxon>Apocrita</taxon>
        <taxon>Aculeata</taxon>
        <taxon>Apoidea</taxon>
        <taxon>Anthophila</taxon>
        <taxon>Apidae</taxon>
        <taxon>Melipona</taxon>
    </lineage>
</organism>